<evidence type="ECO:0000256" key="2">
    <source>
        <dbReference type="ARBA" id="ARBA00035032"/>
    </source>
</evidence>
<dbReference type="Proteomes" id="UP000181898">
    <property type="component" value="Chromosome"/>
</dbReference>
<dbReference type="STRING" id="1850252.LPB136_04340"/>
<evidence type="ECO:0000313" key="4">
    <source>
        <dbReference type="EMBL" id="APG64641.1"/>
    </source>
</evidence>
<keyword evidence="5" id="KW-1185">Reference proteome</keyword>
<dbReference type="Gene3D" id="3.40.50.2300">
    <property type="match status" value="1"/>
</dbReference>
<evidence type="ECO:0000259" key="3">
    <source>
        <dbReference type="PROSITE" id="PS50822"/>
    </source>
</evidence>
<dbReference type="Gene3D" id="3.30.420.10">
    <property type="entry name" value="Ribonuclease H-like superfamily/Ribonuclease H"/>
    <property type="match status" value="1"/>
</dbReference>
<dbReference type="SMART" id="SM00950">
    <property type="entry name" value="Piwi"/>
    <property type="match status" value="1"/>
</dbReference>
<dbReference type="AlphaFoldDB" id="A0A1L3JHM3"/>
<sequence length="683" mass="80317">MENLTLNIIPFSHPVQELEIGFYKQEKQGYYSLWKGEYPQSFWEDFNDEMKACDKLYTNFKDTENCDYKTKVDYSKNKRLAVHYYSRLIYNYFVTVADAVKINFVKDVQIWFIDNRKTTSVYTSYKRFTIKVQFNKVTEFPELLVSFDGNTNVLNKSLSELDDFPPELINYVKFNTKIVKYEYAEEDIKQHIEELYPILSNRIRDFLQIPRPAFSRGNKYKPYYTNIIDFYNNYLNTKAFKEIIPLDDNGFHQMPEHKVFSTSANSNKLRFYNGTDIVPHNGMKNKGPYKSSPHASVRFFFIYHQPDRSFAVKTLYKYFTEGYKAPNGNLYFQPLKTYIKQPFIIDRDTSIAYENTDTALKEIKQGLLNLEKQPNTRYVAIYVTPIHKTETDEQKKMLYYQIKEELLKHEISSQVIYKENIGHKNFSFYLPNIAIALLAKIDGIPWRLDRDTKNELIVGVGAFTSLNHNIKYVGSAFCFNNNGEFKGFDCFKADETDLLAGTIGKQILKYVIDNDKEADRLIIHFYKKMGNKELKPIMKMLKTLGLSIPVVIITINKTTSEDNVAFDTNSNELMPVSGTYVKIGWDQYLLFNNVRYRENEIVKDNPFPVKLTFTSTIDGYFDDRTVIEELIDQVYQFSRMYWKSVKQQNLPVTIKYPEMAAEIFPFFEGDKLPDFGKNNLWFL</sequence>
<dbReference type="PROSITE" id="PS50822">
    <property type="entry name" value="PIWI"/>
    <property type="match status" value="1"/>
</dbReference>
<dbReference type="GO" id="GO:0003676">
    <property type="term" value="F:nucleic acid binding"/>
    <property type="evidence" value="ECO:0007669"/>
    <property type="project" value="InterPro"/>
</dbReference>
<dbReference type="InterPro" id="IPR036397">
    <property type="entry name" value="RNaseH_sf"/>
</dbReference>
<dbReference type="InterPro" id="IPR003165">
    <property type="entry name" value="Piwi"/>
</dbReference>
<evidence type="ECO:0000256" key="1">
    <source>
        <dbReference type="ARBA" id="ARBA00035012"/>
    </source>
</evidence>
<dbReference type="OrthoDB" id="1388275at2"/>
<name>A0A1L3JHM3_9FLAO</name>
<accession>A0A1L3JHM3</accession>
<comment type="similarity">
    <text evidence="1">Belongs to the argonaute family. Long pAgo subfamily.</text>
</comment>
<dbReference type="KEGG" id="ten:LPB136_04340"/>
<reference evidence="4 5" key="1">
    <citation type="submission" date="2016-11" db="EMBL/GenBank/DDBJ databases">
        <title>Tenacibaculum sp. LPB0136, isolated from marine environment.</title>
        <authorList>
            <person name="Kim E."/>
            <person name="Yi H."/>
        </authorList>
    </citation>
    <scope>NUCLEOTIDE SEQUENCE [LARGE SCALE GENOMIC DNA]</scope>
    <source>
        <strain evidence="4 5">LPB0136</strain>
    </source>
</reference>
<dbReference type="InterPro" id="IPR012337">
    <property type="entry name" value="RNaseH-like_sf"/>
</dbReference>
<organism evidence="4 5">
    <name type="scientific">Tenacibaculum todarodis</name>
    <dbReference type="NCBI Taxonomy" id="1850252"/>
    <lineage>
        <taxon>Bacteria</taxon>
        <taxon>Pseudomonadati</taxon>
        <taxon>Bacteroidota</taxon>
        <taxon>Flavobacteriia</taxon>
        <taxon>Flavobacteriales</taxon>
        <taxon>Flavobacteriaceae</taxon>
        <taxon>Tenacibaculum</taxon>
    </lineage>
</organism>
<dbReference type="SUPFAM" id="SSF53098">
    <property type="entry name" value="Ribonuclease H-like"/>
    <property type="match status" value="1"/>
</dbReference>
<dbReference type="EMBL" id="CP018155">
    <property type="protein sequence ID" value="APG64641.1"/>
    <property type="molecule type" value="Genomic_DNA"/>
</dbReference>
<dbReference type="Pfam" id="PF02171">
    <property type="entry name" value="Piwi"/>
    <property type="match status" value="1"/>
</dbReference>
<gene>
    <name evidence="4" type="ORF">LPB136_04340</name>
</gene>
<proteinExistence type="inferred from homology"/>
<evidence type="ECO:0000313" key="5">
    <source>
        <dbReference type="Proteomes" id="UP000181898"/>
    </source>
</evidence>
<protein>
    <recommendedName>
        <fullName evidence="2">Protein argonaute</fullName>
    </recommendedName>
</protein>
<dbReference type="RefSeq" id="WP_072554966.1">
    <property type="nucleotide sequence ID" value="NZ_CP018155.1"/>
</dbReference>
<feature type="domain" description="Piwi" evidence="3">
    <location>
        <begin position="379"/>
        <end position="663"/>
    </location>
</feature>